<feature type="binding site" evidence="4">
    <location>
        <position position="131"/>
    </location>
    <ligand>
        <name>a divalent metal cation</name>
        <dbReference type="ChEBI" id="CHEBI:60240"/>
        <label>2</label>
    </ligand>
</feature>
<organism evidence="5 6">
    <name type="scientific">Pontibacillus litoralis JSM 072002</name>
    <dbReference type="NCBI Taxonomy" id="1385512"/>
    <lineage>
        <taxon>Bacteria</taxon>
        <taxon>Bacillati</taxon>
        <taxon>Bacillota</taxon>
        <taxon>Bacilli</taxon>
        <taxon>Bacillales</taxon>
        <taxon>Bacillaceae</taxon>
        <taxon>Pontibacillus</taxon>
    </lineage>
</organism>
<evidence type="ECO:0000313" key="5">
    <source>
        <dbReference type="EMBL" id="KGX85111.1"/>
    </source>
</evidence>
<dbReference type="PANTHER" id="PTHR46317">
    <property type="entry name" value="HYDROLASE OF PHP SUPERFAMILY-RELATED PROTEIN"/>
    <property type="match status" value="1"/>
</dbReference>
<feature type="binding site" evidence="4">
    <location>
        <position position="91"/>
    </location>
    <ligand>
        <name>a divalent metal cation</name>
        <dbReference type="ChEBI" id="CHEBI:60240"/>
        <label>1</label>
    </ligand>
</feature>
<sequence length="254" mass="29919">MIDAHIHVDWYREEELQSMLHSLPTYHVKGLIAVSSCLASCQSVWNLHQTYKDILPAFGWHPEQPIPHPEEIQRIESMIKKHHQQIVAIGEVGLPYYTKKENPSLHIEPYEEILRRFLVLAKRYDLPIVLHGIYEDAVYIMDLLEQYDIQKAHFHWFKGDVQTMKRMIARHYMISITPDCVYEQEIQAIVHYYPIELMMVETDGPWPFKGPFANQLTHPKMMQASIEQIAAIKGMQVDEADRILEHNTKVFYQL</sequence>
<dbReference type="InterPro" id="IPR032466">
    <property type="entry name" value="Metal_Hydrolase"/>
</dbReference>
<protein>
    <submittedName>
        <fullName evidence="5">DNAase</fullName>
    </submittedName>
</protein>
<dbReference type="Gene3D" id="3.20.20.140">
    <property type="entry name" value="Metal-dependent hydrolases"/>
    <property type="match status" value="1"/>
</dbReference>
<dbReference type="PANTHER" id="PTHR46317:SF1">
    <property type="entry name" value="HYDROLASE, TATD FAMILY"/>
    <property type="match status" value="1"/>
</dbReference>
<name>A0A0A5FWF4_9BACI</name>
<comment type="caution">
    <text evidence="5">The sequence shown here is derived from an EMBL/GenBank/DDBJ whole genome shotgun (WGS) entry which is preliminary data.</text>
</comment>
<dbReference type="RefSeq" id="WP_232306025.1">
    <property type="nucleotide sequence ID" value="NZ_AVPG01000026.1"/>
</dbReference>
<keyword evidence="3" id="KW-0378">Hydrolase</keyword>
<comment type="similarity">
    <text evidence="1">Belongs to the metallo-dependent hydrolases superfamily. TatD-type hydrolase family.</text>
</comment>
<keyword evidence="6" id="KW-1185">Reference proteome</keyword>
<feature type="binding site" evidence="4">
    <location>
        <position position="203"/>
    </location>
    <ligand>
        <name>a divalent metal cation</name>
        <dbReference type="ChEBI" id="CHEBI:60240"/>
        <label>1</label>
    </ligand>
</feature>
<dbReference type="SUPFAM" id="SSF51556">
    <property type="entry name" value="Metallo-dependent hydrolases"/>
    <property type="match status" value="1"/>
</dbReference>
<dbReference type="InterPro" id="IPR001130">
    <property type="entry name" value="TatD-like"/>
</dbReference>
<feature type="binding site" evidence="4">
    <location>
        <position position="155"/>
    </location>
    <ligand>
        <name>a divalent metal cation</name>
        <dbReference type="ChEBI" id="CHEBI:60240"/>
        <label>2</label>
    </ligand>
</feature>
<dbReference type="PIRSF" id="PIRSF005902">
    <property type="entry name" value="DNase_TatD"/>
    <property type="match status" value="1"/>
</dbReference>
<evidence type="ECO:0000313" key="6">
    <source>
        <dbReference type="Proteomes" id="UP000030401"/>
    </source>
</evidence>
<dbReference type="GO" id="GO:0046872">
    <property type="term" value="F:metal ion binding"/>
    <property type="evidence" value="ECO:0007669"/>
    <property type="project" value="UniProtKB-KW"/>
</dbReference>
<proteinExistence type="inferred from homology"/>
<keyword evidence="2 4" id="KW-0479">Metal-binding</keyword>
<dbReference type="Pfam" id="PF01026">
    <property type="entry name" value="TatD_DNase"/>
    <property type="match status" value="1"/>
</dbReference>
<evidence type="ECO:0000256" key="3">
    <source>
        <dbReference type="ARBA" id="ARBA00022801"/>
    </source>
</evidence>
<dbReference type="GO" id="GO:0016788">
    <property type="term" value="F:hydrolase activity, acting on ester bonds"/>
    <property type="evidence" value="ECO:0007669"/>
    <property type="project" value="InterPro"/>
</dbReference>
<reference evidence="5 6" key="1">
    <citation type="submission" date="2013-08" db="EMBL/GenBank/DDBJ databases">
        <authorList>
            <person name="Huang J."/>
            <person name="Wang G."/>
        </authorList>
    </citation>
    <scope>NUCLEOTIDE SEQUENCE [LARGE SCALE GENOMIC DNA]</scope>
    <source>
        <strain evidence="5 6">JSM 072002</strain>
    </source>
</reference>
<evidence type="ECO:0000256" key="2">
    <source>
        <dbReference type="ARBA" id="ARBA00022723"/>
    </source>
</evidence>
<evidence type="ECO:0000256" key="4">
    <source>
        <dbReference type="PIRSR" id="PIRSR005902-1"/>
    </source>
</evidence>
<dbReference type="CDD" id="cd01310">
    <property type="entry name" value="TatD_DNAse"/>
    <property type="match status" value="1"/>
</dbReference>
<feature type="binding site" evidence="4">
    <location>
        <position position="7"/>
    </location>
    <ligand>
        <name>a divalent metal cation</name>
        <dbReference type="ChEBI" id="CHEBI:60240"/>
        <label>1</label>
    </ligand>
</feature>
<evidence type="ECO:0000256" key="1">
    <source>
        <dbReference type="ARBA" id="ARBA00009275"/>
    </source>
</evidence>
<gene>
    <name evidence="5" type="ORF">N784_10010</name>
</gene>
<dbReference type="STRING" id="1385512.N784_10010"/>
<accession>A0A0A5FWF4</accession>
<dbReference type="AlphaFoldDB" id="A0A0A5FWF4"/>
<dbReference type="EMBL" id="AVPG01000026">
    <property type="protein sequence ID" value="KGX85111.1"/>
    <property type="molecule type" value="Genomic_DNA"/>
</dbReference>
<dbReference type="eggNOG" id="COG0084">
    <property type="taxonomic scope" value="Bacteria"/>
</dbReference>
<feature type="binding site" evidence="4">
    <location>
        <position position="5"/>
    </location>
    <ligand>
        <name>a divalent metal cation</name>
        <dbReference type="ChEBI" id="CHEBI:60240"/>
        <label>1</label>
    </ligand>
</feature>
<dbReference type="Proteomes" id="UP000030401">
    <property type="component" value="Unassembled WGS sequence"/>
</dbReference>